<proteinExistence type="predicted"/>
<keyword evidence="1" id="KW-0479">Metal-binding</keyword>
<evidence type="ECO:0000256" key="5">
    <source>
        <dbReference type="SAM" id="MobiDB-lite"/>
    </source>
</evidence>
<dbReference type="EMBL" id="JAVBIK010000001">
    <property type="protein sequence ID" value="MDT7518544.1"/>
    <property type="molecule type" value="Genomic_DNA"/>
</dbReference>
<reference evidence="7 8" key="1">
    <citation type="submission" date="2023-08" db="EMBL/GenBank/DDBJ databases">
        <title>Rhodoferax potami sp. nov. and Rhodoferax mekongensis sp. nov., isolated from the Mekong River in Thailand.</title>
        <authorList>
            <person name="Kitikhun S."/>
            <person name="Charoenyingcharoen P."/>
            <person name="Siriarchawattana P."/>
            <person name="Likhitrattanapisal S."/>
            <person name="Nilsakha T."/>
            <person name="Chanpet A."/>
            <person name="Rattanawaree P."/>
            <person name="Ingsriswang S."/>
        </authorList>
    </citation>
    <scope>NUCLEOTIDE SEQUENCE [LARGE SCALE GENOMIC DNA]</scope>
    <source>
        <strain evidence="7 8">TBRC 17660</strain>
    </source>
</reference>
<dbReference type="Gene3D" id="1.20.120.910">
    <property type="entry name" value="DksA, coiled-coil domain"/>
    <property type="match status" value="1"/>
</dbReference>
<dbReference type="SUPFAM" id="SSF109635">
    <property type="entry name" value="DnaK suppressor protein DksA, alpha-hairpin domain"/>
    <property type="match status" value="1"/>
</dbReference>
<evidence type="ECO:0000256" key="4">
    <source>
        <dbReference type="PROSITE-ProRule" id="PRU00510"/>
    </source>
</evidence>
<evidence type="ECO:0000313" key="7">
    <source>
        <dbReference type="EMBL" id="MDT7518544.1"/>
    </source>
</evidence>
<dbReference type="SUPFAM" id="SSF57716">
    <property type="entry name" value="Glucocorticoid receptor-like (DNA-binding domain)"/>
    <property type="match status" value="1"/>
</dbReference>
<dbReference type="Pfam" id="PF01258">
    <property type="entry name" value="zf-dskA_traR"/>
    <property type="match status" value="1"/>
</dbReference>
<evidence type="ECO:0000256" key="2">
    <source>
        <dbReference type="ARBA" id="ARBA00022771"/>
    </source>
</evidence>
<organism evidence="7 8">
    <name type="scientific">Rhodoferax potami</name>
    <dbReference type="NCBI Taxonomy" id="3068338"/>
    <lineage>
        <taxon>Bacteria</taxon>
        <taxon>Pseudomonadati</taxon>
        <taxon>Pseudomonadota</taxon>
        <taxon>Betaproteobacteria</taxon>
        <taxon>Burkholderiales</taxon>
        <taxon>Comamonadaceae</taxon>
        <taxon>Rhodoferax</taxon>
    </lineage>
</organism>
<dbReference type="PROSITE" id="PS51128">
    <property type="entry name" value="ZF_DKSA_2"/>
    <property type="match status" value="1"/>
</dbReference>
<dbReference type="PANTHER" id="PTHR33823">
    <property type="entry name" value="RNA POLYMERASE-BINDING TRANSCRIPTION FACTOR DKSA-RELATED"/>
    <property type="match status" value="1"/>
</dbReference>
<dbReference type="RefSeq" id="WP_313874299.1">
    <property type="nucleotide sequence ID" value="NZ_JAVBIJ010000001.1"/>
</dbReference>
<keyword evidence="2" id="KW-0863">Zinc-finger</keyword>
<dbReference type="InterPro" id="IPR037187">
    <property type="entry name" value="DnaK_N"/>
</dbReference>
<feature type="domain" description="Zinc finger DksA/TraR C4-type" evidence="6">
    <location>
        <begin position="83"/>
        <end position="117"/>
    </location>
</feature>
<dbReference type="InterPro" id="IPR000962">
    <property type="entry name" value="Znf_DskA_TraR"/>
</dbReference>
<protein>
    <submittedName>
        <fullName evidence="7">TraR/DksA family transcriptional regulator</fullName>
    </submittedName>
</protein>
<gene>
    <name evidence="7" type="ORF">RAE19_07475</name>
</gene>
<feature type="compositionally biased region" description="Basic and acidic residues" evidence="5">
    <location>
        <begin position="43"/>
        <end position="55"/>
    </location>
</feature>
<evidence type="ECO:0000259" key="6">
    <source>
        <dbReference type="Pfam" id="PF01258"/>
    </source>
</evidence>
<dbReference type="Proteomes" id="UP001321700">
    <property type="component" value="Unassembled WGS sequence"/>
</dbReference>
<dbReference type="PANTHER" id="PTHR33823:SF4">
    <property type="entry name" value="GENERAL STRESS PROTEIN 16O"/>
    <property type="match status" value="1"/>
</dbReference>
<keyword evidence="8" id="KW-1185">Reference proteome</keyword>
<sequence length="119" mass="13175">MTHPDLHSYQKQLLQQRDDLRARLNQLRGGEPSRALASAAHFSGHEDPQAQANTERDLELALDEHETAELRRIDAALQRAALGTYGRCIACGTTIPEARLRATPDAERCIDCQSALEDA</sequence>
<feature type="region of interest" description="Disordered" evidence="5">
    <location>
        <begin position="28"/>
        <end position="55"/>
    </location>
</feature>
<evidence type="ECO:0000313" key="8">
    <source>
        <dbReference type="Proteomes" id="UP001321700"/>
    </source>
</evidence>
<feature type="zinc finger region" description="dksA C4-type" evidence="4">
    <location>
        <begin position="88"/>
        <end position="112"/>
    </location>
</feature>
<accession>A0ABU3KL82</accession>
<evidence type="ECO:0000256" key="1">
    <source>
        <dbReference type="ARBA" id="ARBA00022723"/>
    </source>
</evidence>
<comment type="caution">
    <text evidence="7">The sequence shown here is derived from an EMBL/GenBank/DDBJ whole genome shotgun (WGS) entry which is preliminary data.</text>
</comment>
<keyword evidence="3" id="KW-0862">Zinc</keyword>
<name>A0ABU3KL82_9BURK</name>
<evidence type="ECO:0000256" key="3">
    <source>
        <dbReference type="ARBA" id="ARBA00022833"/>
    </source>
</evidence>